<name>A0ABS1H533_9BACL</name>
<evidence type="ECO:0000313" key="3">
    <source>
        <dbReference type="Proteomes" id="UP000618943"/>
    </source>
</evidence>
<dbReference type="PROSITE" id="PS51186">
    <property type="entry name" value="GNAT"/>
    <property type="match status" value="1"/>
</dbReference>
<dbReference type="RefSeq" id="WP_200748141.1">
    <property type="nucleotide sequence ID" value="NZ_JAEOAH010000004.1"/>
</dbReference>
<dbReference type="CDD" id="cd04301">
    <property type="entry name" value="NAT_SF"/>
    <property type="match status" value="1"/>
</dbReference>
<dbReference type="Pfam" id="PF13673">
    <property type="entry name" value="Acetyltransf_10"/>
    <property type="match status" value="1"/>
</dbReference>
<organism evidence="2 3">
    <name type="scientific">Viridibacillus soli</name>
    <dbReference type="NCBI Taxonomy" id="2798301"/>
    <lineage>
        <taxon>Bacteria</taxon>
        <taxon>Bacillati</taxon>
        <taxon>Bacillota</taxon>
        <taxon>Bacilli</taxon>
        <taxon>Bacillales</taxon>
        <taxon>Caryophanaceae</taxon>
        <taxon>Viridibacillus</taxon>
    </lineage>
</organism>
<gene>
    <name evidence="2" type="ORF">JFL43_04680</name>
</gene>
<dbReference type="Gene3D" id="3.40.630.30">
    <property type="match status" value="1"/>
</dbReference>
<sequence>MTYSIRTATIQDAAGIAKVHVDSWKSTYKGIMKQTVLDNLTYSSREASWRQNIECKGNIVFVAVNAEEQIIGFTSGCKTKEDEYPTYDADVTAIYLFEHEQGKGIGKAMLKRLLAEFKTMNYDSSIVKVLADNTSCRFYEAMGAEKIDSNPMLVAGDELELLTYGWEKI</sequence>
<evidence type="ECO:0000259" key="1">
    <source>
        <dbReference type="PROSITE" id="PS51186"/>
    </source>
</evidence>
<reference evidence="2 3" key="1">
    <citation type="submission" date="2020-12" db="EMBL/GenBank/DDBJ databases">
        <title>YIM B01967 draft genome.</title>
        <authorList>
            <person name="Yan X."/>
        </authorList>
    </citation>
    <scope>NUCLEOTIDE SEQUENCE [LARGE SCALE GENOMIC DNA]</scope>
    <source>
        <strain evidence="2 3">YIM B01967</strain>
    </source>
</reference>
<evidence type="ECO:0000313" key="2">
    <source>
        <dbReference type="EMBL" id="MBK3494163.1"/>
    </source>
</evidence>
<dbReference type="InterPro" id="IPR000182">
    <property type="entry name" value="GNAT_dom"/>
</dbReference>
<dbReference type="SUPFAM" id="SSF55729">
    <property type="entry name" value="Acyl-CoA N-acyltransferases (Nat)"/>
    <property type="match status" value="1"/>
</dbReference>
<dbReference type="Proteomes" id="UP000618943">
    <property type="component" value="Unassembled WGS sequence"/>
</dbReference>
<feature type="domain" description="N-acetyltransferase" evidence="1">
    <location>
        <begin position="3"/>
        <end position="169"/>
    </location>
</feature>
<dbReference type="EMBL" id="JAEOAH010000004">
    <property type="protein sequence ID" value="MBK3494163.1"/>
    <property type="molecule type" value="Genomic_DNA"/>
</dbReference>
<dbReference type="InterPro" id="IPR016181">
    <property type="entry name" value="Acyl_CoA_acyltransferase"/>
</dbReference>
<proteinExistence type="predicted"/>
<accession>A0ABS1H533</accession>
<protein>
    <submittedName>
        <fullName evidence="2">GNAT family N-acetyltransferase</fullName>
    </submittedName>
</protein>
<comment type="caution">
    <text evidence="2">The sequence shown here is derived from an EMBL/GenBank/DDBJ whole genome shotgun (WGS) entry which is preliminary data.</text>
</comment>
<keyword evidence="3" id="KW-1185">Reference proteome</keyword>